<dbReference type="SUPFAM" id="SSF52029">
    <property type="entry name" value="GroEL apical domain-like"/>
    <property type="match status" value="1"/>
</dbReference>
<evidence type="ECO:0000313" key="1">
    <source>
        <dbReference type="EMBL" id="KAK4347465.1"/>
    </source>
</evidence>
<dbReference type="Gene3D" id="3.50.7.10">
    <property type="entry name" value="GroEL"/>
    <property type="match status" value="1"/>
</dbReference>
<organism evidence="1 2">
    <name type="scientific">Anisodus tanguticus</name>
    <dbReference type="NCBI Taxonomy" id="243964"/>
    <lineage>
        <taxon>Eukaryota</taxon>
        <taxon>Viridiplantae</taxon>
        <taxon>Streptophyta</taxon>
        <taxon>Embryophyta</taxon>
        <taxon>Tracheophyta</taxon>
        <taxon>Spermatophyta</taxon>
        <taxon>Magnoliopsida</taxon>
        <taxon>eudicotyledons</taxon>
        <taxon>Gunneridae</taxon>
        <taxon>Pentapetalae</taxon>
        <taxon>asterids</taxon>
        <taxon>lamiids</taxon>
        <taxon>Solanales</taxon>
        <taxon>Solanaceae</taxon>
        <taxon>Solanoideae</taxon>
        <taxon>Hyoscyameae</taxon>
        <taxon>Anisodus</taxon>
    </lineage>
</organism>
<sequence>MFYPITLALELALKRQNCLLIVAEDVDSEALATLILNKLHAEIYLVSFLLDMLDSKAEVKNKFEEMLSAAAKFKRISYIYVQVATGEQRDLEKHVDFGGYGYLATVALLSAYFVKCKVELWEFLHCLSSPKLFISLQKPVEQKRESRQLRKGLKDSKG</sequence>
<reference evidence="1" key="1">
    <citation type="submission" date="2023-12" db="EMBL/GenBank/DDBJ databases">
        <title>Genome assembly of Anisodus tanguticus.</title>
        <authorList>
            <person name="Wang Y.-J."/>
        </authorList>
    </citation>
    <scope>NUCLEOTIDE SEQUENCE</scope>
    <source>
        <strain evidence="1">KB-2021</strain>
        <tissue evidence="1">Leaf</tissue>
    </source>
</reference>
<comment type="caution">
    <text evidence="1">The sequence shown here is derived from an EMBL/GenBank/DDBJ whole genome shotgun (WGS) entry which is preliminary data.</text>
</comment>
<dbReference type="Proteomes" id="UP001291623">
    <property type="component" value="Unassembled WGS sequence"/>
</dbReference>
<protein>
    <submittedName>
        <fullName evidence="1">Uncharacterized protein</fullName>
    </submittedName>
</protein>
<name>A0AAE1R8F8_9SOLA</name>
<dbReference type="InterPro" id="IPR027409">
    <property type="entry name" value="GroEL-like_apical_dom_sf"/>
</dbReference>
<evidence type="ECO:0000313" key="2">
    <source>
        <dbReference type="Proteomes" id="UP001291623"/>
    </source>
</evidence>
<dbReference type="EMBL" id="JAVYJV010000018">
    <property type="protein sequence ID" value="KAK4347465.1"/>
    <property type="molecule type" value="Genomic_DNA"/>
</dbReference>
<dbReference type="AlphaFoldDB" id="A0AAE1R8F8"/>
<proteinExistence type="predicted"/>
<accession>A0AAE1R8F8</accession>
<keyword evidence="2" id="KW-1185">Reference proteome</keyword>
<gene>
    <name evidence="1" type="ORF">RND71_033804</name>
</gene>